<dbReference type="GO" id="GO:0005829">
    <property type="term" value="C:cytosol"/>
    <property type="evidence" value="ECO:0007669"/>
    <property type="project" value="TreeGrafter"/>
</dbReference>
<reference evidence="2 3" key="1">
    <citation type="submission" date="2019-05" db="EMBL/GenBank/DDBJ databases">
        <title>Verrucobacter flavum gen. nov., sp. nov. a new member of the family Verrucomicrobiaceae.</title>
        <authorList>
            <person name="Szuroczki S."/>
            <person name="Abbaszade G."/>
            <person name="Szabo A."/>
            <person name="Felfoldi T."/>
            <person name="Schumann P."/>
            <person name="Boka K."/>
            <person name="Keki Z."/>
            <person name="Toumi M."/>
            <person name="Toth E."/>
        </authorList>
    </citation>
    <scope>NUCLEOTIDE SEQUENCE [LARGE SCALE GENOMIC DNA]</scope>
    <source>
        <strain evidence="2 3">MG-N-17</strain>
    </source>
</reference>
<keyword evidence="3" id="KW-1185">Reference proteome</keyword>
<dbReference type="PANTHER" id="PTHR10000:SF8">
    <property type="entry name" value="HAD SUPERFAMILY HYDROLASE-LIKE, TYPE 3"/>
    <property type="match status" value="1"/>
</dbReference>
<dbReference type="OrthoDB" id="9790031at2"/>
<evidence type="ECO:0000313" key="2">
    <source>
        <dbReference type="EMBL" id="TLD69331.1"/>
    </source>
</evidence>
<accession>A0A5R8KAK7</accession>
<dbReference type="Pfam" id="PF08282">
    <property type="entry name" value="Hydrolase_3"/>
    <property type="match status" value="1"/>
</dbReference>
<gene>
    <name evidence="2" type="ORF">FEM03_18350</name>
</gene>
<dbReference type="SUPFAM" id="SSF56784">
    <property type="entry name" value="HAD-like"/>
    <property type="match status" value="1"/>
</dbReference>
<dbReference type="EMBL" id="VAUV01000014">
    <property type="protein sequence ID" value="TLD69331.1"/>
    <property type="molecule type" value="Genomic_DNA"/>
</dbReference>
<dbReference type="PANTHER" id="PTHR10000">
    <property type="entry name" value="PHOSPHOSERINE PHOSPHATASE"/>
    <property type="match status" value="1"/>
</dbReference>
<evidence type="ECO:0000313" key="3">
    <source>
        <dbReference type="Proteomes" id="UP000306196"/>
    </source>
</evidence>
<proteinExistence type="predicted"/>
<dbReference type="InterPro" id="IPR006379">
    <property type="entry name" value="HAD-SF_hydro_IIB"/>
</dbReference>
<dbReference type="Proteomes" id="UP000306196">
    <property type="component" value="Unassembled WGS sequence"/>
</dbReference>
<dbReference type="AlphaFoldDB" id="A0A5R8KAK7"/>
<organism evidence="2 3">
    <name type="scientific">Phragmitibacter flavus</name>
    <dbReference type="NCBI Taxonomy" id="2576071"/>
    <lineage>
        <taxon>Bacteria</taxon>
        <taxon>Pseudomonadati</taxon>
        <taxon>Verrucomicrobiota</taxon>
        <taxon>Verrucomicrobiia</taxon>
        <taxon>Verrucomicrobiales</taxon>
        <taxon>Verrucomicrobiaceae</taxon>
        <taxon>Phragmitibacter</taxon>
    </lineage>
</organism>
<dbReference type="GO" id="GO:0016791">
    <property type="term" value="F:phosphatase activity"/>
    <property type="evidence" value="ECO:0007669"/>
    <property type="project" value="TreeGrafter"/>
</dbReference>
<feature type="domain" description="Sucrose phosphatase-like" evidence="1">
    <location>
        <begin position="7"/>
        <end position="74"/>
    </location>
</feature>
<dbReference type="InterPro" id="IPR036412">
    <property type="entry name" value="HAD-like_sf"/>
</dbReference>
<dbReference type="GO" id="GO:0000287">
    <property type="term" value="F:magnesium ion binding"/>
    <property type="evidence" value="ECO:0007669"/>
    <property type="project" value="TreeGrafter"/>
</dbReference>
<sequence>MPKPPPSLILCFDFDGTLVNHESDPQFHPAMADVLREFRRRGAVWVVNTGRSLSQTLAGLAQHNIFLLPDFIIAQECELYRPGFFRAWSDYGSWNRRARKEHAHFVSKHQKFLHAVREHVATHPGAEFLLGDLGQVGVVAQDDVQLDEICVVIDQLCASQPDVGYHRNGRYLRFSHADYSKGSALRELGRLLSVPRERIFAAGDNYNDLSMLDPAIAANLACPGNALDPIKEHILAAGGFVAERVASEGMLEALAHFFKSPLPVNFVQPQLDTDGLR</sequence>
<dbReference type="InterPro" id="IPR023214">
    <property type="entry name" value="HAD_sf"/>
</dbReference>
<comment type="caution">
    <text evidence="2">The sequence shown here is derived from an EMBL/GenBank/DDBJ whole genome shotgun (WGS) entry which is preliminary data.</text>
</comment>
<dbReference type="PROSITE" id="PS01228">
    <property type="entry name" value="COF_1"/>
    <property type="match status" value="1"/>
</dbReference>
<protein>
    <submittedName>
        <fullName evidence="2">HAD family phosphatase</fullName>
    </submittedName>
</protein>
<name>A0A5R8KAK7_9BACT</name>
<dbReference type="RefSeq" id="WP_138087747.1">
    <property type="nucleotide sequence ID" value="NZ_VAUV01000014.1"/>
</dbReference>
<dbReference type="InterPro" id="IPR006380">
    <property type="entry name" value="SPP-like_dom"/>
</dbReference>
<dbReference type="Pfam" id="PF05116">
    <property type="entry name" value="S6PP"/>
    <property type="match status" value="1"/>
</dbReference>
<dbReference type="Gene3D" id="3.40.50.1000">
    <property type="entry name" value="HAD superfamily/HAD-like"/>
    <property type="match status" value="2"/>
</dbReference>
<dbReference type="NCBIfam" id="TIGR01484">
    <property type="entry name" value="HAD-SF-IIB"/>
    <property type="match status" value="1"/>
</dbReference>
<evidence type="ECO:0000259" key="1">
    <source>
        <dbReference type="Pfam" id="PF05116"/>
    </source>
</evidence>